<feature type="domain" description="6-phosphogluconate dehydrogenase NADP-binding" evidence="1">
    <location>
        <begin position="2"/>
        <end position="137"/>
    </location>
</feature>
<dbReference type="GO" id="GO:0050661">
    <property type="term" value="F:NADP binding"/>
    <property type="evidence" value="ECO:0007669"/>
    <property type="project" value="InterPro"/>
</dbReference>
<evidence type="ECO:0000313" key="3">
    <source>
        <dbReference type="EMBL" id="PND34154.1"/>
    </source>
</evidence>
<organism evidence="3 4">
    <name type="scientific">Achromobacter pulmonis</name>
    <dbReference type="NCBI Taxonomy" id="1389932"/>
    <lineage>
        <taxon>Bacteria</taxon>
        <taxon>Pseudomonadati</taxon>
        <taxon>Pseudomonadota</taxon>
        <taxon>Betaproteobacteria</taxon>
        <taxon>Burkholderiales</taxon>
        <taxon>Alcaligenaceae</taxon>
        <taxon>Achromobacter</taxon>
    </lineage>
</organism>
<sequence>MKIALLGCGEVGSCYAQAWTNAGHRMAGICDLRQDEEMTARARRYGAGLHAAPGPWLREADIVVSAVYGHAAREVAQQSFPHMRADAVYADFTTAGAADMQAAAAAAAAQGIDFTDVAIMGAIALLAERTPLLCAGTGADAVLRLAESGGAPARAIAGAAGDAVRLKLLRSIMTKGMESLAVECLVAAESMGLRASLYEVLADIDRTPLTAFMDSFIRSHVLHAGRRHAEVREAREQLVEAGLEPLVLDGVERLFARTSRGIDAARAQGDFDVPDSVDARLAWLAPLAQRR</sequence>
<dbReference type="SUPFAM" id="SSF48179">
    <property type="entry name" value="6-phosphogluconate dehydrogenase C-terminal domain-like"/>
    <property type="match status" value="1"/>
</dbReference>
<dbReference type="Gene3D" id="3.40.50.720">
    <property type="entry name" value="NAD(P)-binding Rossmann-like Domain"/>
    <property type="match status" value="1"/>
</dbReference>
<protein>
    <submittedName>
        <fullName evidence="3">NAD(P)-dependent oxidoreductase</fullName>
    </submittedName>
</protein>
<accession>A0A2N8KL22</accession>
<dbReference type="AlphaFoldDB" id="A0A2N8KL22"/>
<evidence type="ECO:0000313" key="4">
    <source>
        <dbReference type="Proteomes" id="UP000235994"/>
    </source>
</evidence>
<comment type="caution">
    <text evidence="3">The sequence shown here is derived from an EMBL/GenBank/DDBJ whole genome shotgun (WGS) entry which is preliminary data.</text>
</comment>
<dbReference type="InterPro" id="IPR015814">
    <property type="entry name" value="Pgluconate_DH_NAD-bd_C"/>
</dbReference>
<reference evidence="3 4" key="1">
    <citation type="submission" date="2018-01" db="EMBL/GenBank/DDBJ databases">
        <title>The draft genome of an aniline degradation strain ANB-1.</title>
        <authorList>
            <person name="Zhang L."/>
            <person name="Jiang J."/>
        </authorList>
    </citation>
    <scope>NUCLEOTIDE SEQUENCE [LARGE SCALE GENOMIC DNA]</scope>
    <source>
        <strain evidence="3 4">ANB-1</strain>
    </source>
</reference>
<keyword evidence="4" id="KW-1185">Reference proteome</keyword>
<dbReference type="InterPro" id="IPR036291">
    <property type="entry name" value="NAD(P)-bd_dom_sf"/>
</dbReference>
<proteinExistence type="predicted"/>
<dbReference type="SUPFAM" id="SSF51735">
    <property type="entry name" value="NAD(P)-binding Rossmann-fold domains"/>
    <property type="match status" value="1"/>
</dbReference>
<dbReference type="InterPro" id="IPR006115">
    <property type="entry name" value="6PGDH_NADP-bd"/>
</dbReference>
<dbReference type="Pfam" id="PF09130">
    <property type="entry name" value="DUF1932"/>
    <property type="match status" value="1"/>
</dbReference>
<dbReference type="Proteomes" id="UP000235994">
    <property type="component" value="Unassembled WGS sequence"/>
</dbReference>
<dbReference type="Gene3D" id="1.10.1040.10">
    <property type="entry name" value="N-(1-d-carboxylethyl)-l-norvaline Dehydrogenase, domain 2"/>
    <property type="match status" value="1"/>
</dbReference>
<dbReference type="InterPro" id="IPR013328">
    <property type="entry name" value="6PGD_dom2"/>
</dbReference>
<gene>
    <name evidence="3" type="ORF">C1I89_07890</name>
</gene>
<name>A0A2N8KL22_9BURK</name>
<evidence type="ECO:0000259" key="1">
    <source>
        <dbReference type="Pfam" id="PF03446"/>
    </source>
</evidence>
<feature type="domain" description="Phosphogluconate dehydrogenase NAD-binding putative C-terminal" evidence="2">
    <location>
        <begin position="188"/>
        <end position="257"/>
    </location>
</feature>
<dbReference type="InterPro" id="IPR008927">
    <property type="entry name" value="6-PGluconate_DH-like_C_sf"/>
</dbReference>
<evidence type="ECO:0000259" key="2">
    <source>
        <dbReference type="Pfam" id="PF09130"/>
    </source>
</evidence>
<dbReference type="Pfam" id="PF03446">
    <property type="entry name" value="NAD_binding_2"/>
    <property type="match status" value="1"/>
</dbReference>
<dbReference type="RefSeq" id="WP_102772227.1">
    <property type="nucleotide sequence ID" value="NZ_POQS01000002.1"/>
</dbReference>
<dbReference type="EMBL" id="POQS01000002">
    <property type="protein sequence ID" value="PND34154.1"/>
    <property type="molecule type" value="Genomic_DNA"/>
</dbReference>